<dbReference type="EMBL" id="CABPRJ010002367">
    <property type="protein sequence ID" value="VVC43098.1"/>
    <property type="molecule type" value="Genomic_DNA"/>
</dbReference>
<feature type="region of interest" description="Disordered" evidence="1">
    <location>
        <begin position="120"/>
        <end position="195"/>
    </location>
</feature>
<evidence type="ECO:0000313" key="3">
    <source>
        <dbReference type="Proteomes" id="UP000325440"/>
    </source>
</evidence>
<sequence length="195" mass="21307">MTLRGRLSTAAAAAAIPSVVPERDQCRSDSAGCDRPPTPSTQLQPPSPSRRAFVVVPSRREQPCAVVVAITAEFDARPPSQSARCDRIADSAGRPRRTFRRTANTEAIIYCWLSSSSPTGRHNYAPPALGGKRGTFPSVAMQEVERARNRNMAKKQNSKVERQKSSDKSSEKTSEKSSEKTLSKAPSIDTKKHEK</sequence>
<reference evidence="2 3" key="1">
    <citation type="submission" date="2019-08" db="EMBL/GenBank/DDBJ databases">
        <authorList>
            <person name="Alioto T."/>
            <person name="Alioto T."/>
            <person name="Gomez Garrido J."/>
        </authorList>
    </citation>
    <scope>NUCLEOTIDE SEQUENCE [LARGE SCALE GENOMIC DNA]</scope>
</reference>
<organism evidence="2 3">
    <name type="scientific">Cinara cedri</name>
    <dbReference type="NCBI Taxonomy" id="506608"/>
    <lineage>
        <taxon>Eukaryota</taxon>
        <taxon>Metazoa</taxon>
        <taxon>Ecdysozoa</taxon>
        <taxon>Arthropoda</taxon>
        <taxon>Hexapoda</taxon>
        <taxon>Insecta</taxon>
        <taxon>Pterygota</taxon>
        <taxon>Neoptera</taxon>
        <taxon>Paraneoptera</taxon>
        <taxon>Hemiptera</taxon>
        <taxon>Sternorrhyncha</taxon>
        <taxon>Aphidomorpha</taxon>
        <taxon>Aphidoidea</taxon>
        <taxon>Aphididae</taxon>
        <taxon>Lachninae</taxon>
        <taxon>Cinara</taxon>
    </lineage>
</organism>
<protein>
    <submittedName>
        <fullName evidence="2">Uncharacterized protein</fullName>
    </submittedName>
</protein>
<dbReference type="AlphaFoldDB" id="A0A5E4NIV6"/>
<proteinExistence type="predicted"/>
<keyword evidence="3" id="KW-1185">Reference proteome</keyword>
<evidence type="ECO:0000256" key="1">
    <source>
        <dbReference type="SAM" id="MobiDB-lite"/>
    </source>
</evidence>
<accession>A0A5E4NIV6</accession>
<feature type="region of interest" description="Disordered" evidence="1">
    <location>
        <begin position="21"/>
        <end position="49"/>
    </location>
</feature>
<dbReference type="Proteomes" id="UP000325440">
    <property type="component" value="Unassembled WGS sequence"/>
</dbReference>
<feature type="compositionally biased region" description="Basic and acidic residues" evidence="1">
    <location>
        <begin position="158"/>
        <end position="182"/>
    </location>
</feature>
<gene>
    <name evidence="2" type="ORF">CINCED_3A003381</name>
</gene>
<name>A0A5E4NIV6_9HEMI</name>
<evidence type="ECO:0000313" key="2">
    <source>
        <dbReference type="EMBL" id="VVC43098.1"/>
    </source>
</evidence>